<protein>
    <recommendedName>
        <fullName evidence="3">SuB0782 undefined product 764400:764714 forward MW:11955</fullName>
    </recommendedName>
</protein>
<accession>A0A9Q9D796</accession>
<organism evidence="1 2">
    <name type="scientific">Lactococcus formosensis</name>
    <dbReference type="NCBI Taxonomy" id="1281486"/>
    <lineage>
        <taxon>Bacteria</taxon>
        <taxon>Bacillati</taxon>
        <taxon>Bacillota</taxon>
        <taxon>Bacilli</taxon>
        <taxon>Lactobacillales</taxon>
        <taxon>Streptococcaceae</taxon>
        <taxon>Lactococcus</taxon>
    </lineage>
</organism>
<sequence length="106" mass="12197">MKSNNIKRTGGYTSDLANNILDTSKPVHSLSIELEPQFVFENKKRTDEVQAYKAWFAQEGLPPFEVKFENQVKLPAYLSVVMFDDLQACEVGYNIYFKAENIKEVK</sequence>
<dbReference type="AlphaFoldDB" id="A0A9Q9D796"/>
<evidence type="ECO:0000313" key="1">
    <source>
        <dbReference type="EMBL" id="USJ20756.1"/>
    </source>
</evidence>
<reference evidence="1" key="1">
    <citation type="journal article" date="2022" name="Front. Microbiol.">
        <title>Feed Insects as a Reservoir of Granadaene-Producing Lactococci.</title>
        <authorList>
            <person name="Neuzil-Bunesova V."/>
            <person name="Ramirez Garcia A."/>
            <person name="Modrackova N."/>
            <person name="Makovska M."/>
            <person name="Sabolova M."/>
            <person name="Sproer C."/>
            <person name="Bunk B."/>
            <person name="Blom J."/>
            <person name="Schwab C."/>
        </authorList>
    </citation>
    <scope>NUCLEOTIDE SEQUENCE</scope>
    <source>
        <strain evidence="1">I4/6O</strain>
    </source>
</reference>
<evidence type="ECO:0000313" key="2">
    <source>
        <dbReference type="Proteomes" id="UP001056730"/>
    </source>
</evidence>
<gene>
    <name evidence="1" type="ORF">LMK00_01830</name>
</gene>
<dbReference type="EMBL" id="CP086395">
    <property type="protein sequence ID" value="USJ20756.1"/>
    <property type="molecule type" value="Genomic_DNA"/>
</dbReference>
<dbReference type="RefSeq" id="WP_252175586.1">
    <property type="nucleotide sequence ID" value="NZ_CP086395.1"/>
</dbReference>
<name>A0A9Q9D796_9LACT</name>
<evidence type="ECO:0008006" key="3">
    <source>
        <dbReference type="Google" id="ProtNLM"/>
    </source>
</evidence>
<proteinExistence type="predicted"/>
<dbReference type="Proteomes" id="UP001056730">
    <property type="component" value="Chromosome"/>
</dbReference>
<dbReference type="KEGG" id="lfo:LMK00_01830"/>